<reference evidence="5 6" key="1">
    <citation type="submission" date="2015-03" db="EMBL/GenBank/DDBJ databases">
        <title>Draft genome sequence of Luteibacter yeojuensis strain SU11.</title>
        <authorList>
            <person name="Sulaiman J."/>
            <person name="Priya K."/>
            <person name="Chan K.-G."/>
        </authorList>
    </citation>
    <scope>NUCLEOTIDE SEQUENCE [LARGE SCALE GENOMIC DNA]</scope>
    <source>
        <strain evidence="5 6">SU11</strain>
    </source>
</reference>
<dbReference type="InterPro" id="IPR049059">
    <property type="entry name" value="NAD_Glu_DH_HM1"/>
</dbReference>
<dbReference type="InterPro" id="IPR049064">
    <property type="entry name" value="NAD_Glu_DH_ACT3"/>
</dbReference>
<dbReference type="InterPro" id="IPR007780">
    <property type="entry name" value="NAD_Glu_DH_bac"/>
</dbReference>
<dbReference type="InterPro" id="IPR028971">
    <property type="entry name" value="NAD-GDH_cat"/>
</dbReference>
<dbReference type="InterPro" id="IPR049062">
    <property type="entry name" value="NAD_Glu_DH_ACT2"/>
</dbReference>
<dbReference type="GO" id="GO:0006538">
    <property type="term" value="P:L-glutamate catabolic process"/>
    <property type="evidence" value="ECO:0007669"/>
    <property type="project" value="InterPro"/>
</dbReference>
<dbReference type="EMBL" id="JZRB01000091">
    <property type="protein sequence ID" value="KJV24821.1"/>
    <property type="molecule type" value="Genomic_DNA"/>
</dbReference>
<gene>
    <name evidence="5" type="ORF">VI08_20240</name>
</gene>
<feature type="domain" description="NAD-glutamate dehydrogenase ACT2" evidence="3">
    <location>
        <begin position="396"/>
        <end position="484"/>
    </location>
</feature>
<dbReference type="Pfam" id="PF21075">
    <property type="entry name" value="GDH_ACT1"/>
    <property type="match status" value="1"/>
</dbReference>
<feature type="domain" description="NAD-glutamate dehydrogenase ACT3" evidence="4">
    <location>
        <begin position="541"/>
        <end position="616"/>
    </location>
</feature>
<dbReference type="Proteomes" id="UP000033651">
    <property type="component" value="Unassembled WGS sequence"/>
</dbReference>
<dbReference type="PANTHER" id="PTHR43403:SF1">
    <property type="entry name" value="NAD-SPECIFIC GLUTAMATE DEHYDROGENASE"/>
    <property type="match status" value="1"/>
</dbReference>
<dbReference type="Pfam" id="PF21076">
    <property type="entry name" value="GDH_ACT2"/>
    <property type="match status" value="1"/>
</dbReference>
<dbReference type="Pfam" id="PF21077">
    <property type="entry name" value="GDH_ACT3"/>
    <property type="match status" value="1"/>
</dbReference>
<feature type="domain" description="NAD-glutamate dehydrogenase catalytic" evidence="1">
    <location>
        <begin position="757"/>
        <end position="841"/>
    </location>
</feature>
<feature type="non-terminal residue" evidence="5">
    <location>
        <position position="841"/>
    </location>
</feature>
<dbReference type="InterPro" id="IPR049058">
    <property type="entry name" value="NAD_Glu_DH_HM2"/>
</dbReference>
<evidence type="ECO:0000259" key="3">
    <source>
        <dbReference type="Pfam" id="PF21076"/>
    </source>
</evidence>
<dbReference type="GO" id="GO:0004352">
    <property type="term" value="F:glutamate dehydrogenase (NAD+) activity"/>
    <property type="evidence" value="ECO:0007669"/>
    <property type="project" value="InterPro"/>
</dbReference>
<evidence type="ECO:0000259" key="1">
    <source>
        <dbReference type="Pfam" id="PF05088"/>
    </source>
</evidence>
<evidence type="ECO:0000259" key="2">
    <source>
        <dbReference type="Pfam" id="PF21075"/>
    </source>
</evidence>
<keyword evidence="6" id="KW-1185">Reference proteome</keyword>
<feature type="domain" description="NAD-glutamate dehydrogenase N-terminal ACT1" evidence="2">
    <location>
        <begin position="36"/>
        <end position="164"/>
    </location>
</feature>
<comment type="caution">
    <text evidence="5">The sequence shown here is derived from an EMBL/GenBank/DDBJ whole genome shotgun (WGS) entry which is preliminary data.</text>
</comment>
<dbReference type="Pfam" id="PF21073">
    <property type="entry name" value="GDH_HM1"/>
    <property type="match status" value="1"/>
</dbReference>
<evidence type="ECO:0000259" key="4">
    <source>
        <dbReference type="Pfam" id="PF21077"/>
    </source>
</evidence>
<protein>
    <submittedName>
        <fullName evidence="5">Glutamate dehydrogenase</fullName>
    </submittedName>
</protein>
<dbReference type="AlphaFoldDB" id="A0A0F3K0W9"/>
<dbReference type="PANTHER" id="PTHR43403">
    <property type="entry name" value="NAD-SPECIFIC GLUTAMATE DEHYDROGENASE"/>
    <property type="match status" value="1"/>
</dbReference>
<sequence>MNAIRAAEPGQFQTLVFDELKKLDVPADRLNEARFFIEAFFERMAQADHALHTEARWAALIADLLGFARERAPGKAKVRVYNPGVSGTRAVVEVVTDDMPFLVDTVSMVAAAHADIHAIIHPVLPVKRSASGELEAMGTGDHAESIMRFEIDRIDDTELDTVKANVETALADVREAVADWRAMRGKMQEVADDLGKRSLPYTAEEVHEASEFLRWVADNHFTFMGYREYEVVADAGDDVLRTVEGSGLGILRGAERSLAPRSLRTLVASELPRSGSTDAIILTKTNARSPMHRAGYMDYIGVLKFDGQGRPVAEQRFLGLFSSNAYMAHPQHVPLVRDKCEAVMARSGLKRDSHSGKALRHILDTLPRDELFQCSADELFALATGLLELAQRTRTRLFIRRDSYGRFFSCLVFIPRDRFNTAVRERVEGVLREAFHGEHVDSAVLMGEAALVRLHVTVRPRIGDHPVYDAAEIEAKITSIARNWYDELRDELVHTGGEQQGIILANRYGKALPAGYVDEVSPAIAAADVRALAGLDGPDAISMSFYHPPHRPEELRFKVYRSGSDIALSEVLPQLENLGLRVLTEHMYEVKVGDGSLYIQDFEVQPVGRLAFDVSQVGTIFEDAFEQIWRGNAENDGFNRLVLGAKLNWRQVAVLRGYCKYLLQTGVAFSQAYMEDALNRYPAIAGLIIELFNAAFDPARETMDDAQRQRAGELLSHEMHALMDQDTLAAHPGLIGNLVSSLALPREQQSAVVEDAINALLDNVSSLDEDRILRSFIALVHATLRTSFFQAWDGVFRPYIAFKFDSHKVPELAKPVPFREIFVYAPRVEGIHLRFGSVARG</sequence>
<evidence type="ECO:0000313" key="5">
    <source>
        <dbReference type="EMBL" id="KJV24821.1"/>
    </source>
</evidence>
<organism evidence="5 6">
    <name type="scientific">Luteibacter yeojuensis</name>
    <dbReference type="NCBI Taxonomy" id="345309"/>
    <lineage>
        <taxon>Bacteria</taxon>
        <taxon>Pseudomonadati</taxon>
        <taxon>Pseudomonadota</taxon>
        <taxon>Gammaproteobacteria</taxon>
        <taxon>Lysobacterales</taxon>
        <taxon>Rhodanobacteraceae</taxon>
        <taxon>Luteibacter</taxon>
    </lineage>
</organism>
<dbReference type="Pfam" id="PF21079">
    <property type="entry name" value="GDH_HM2"/>
    <property type="match status" value="1"/>
</dbReference>
<dbReference type="InterPro" id="IPR049056">
    <property type="entry name" value="NAD_Glu_DH_HM3"/>
</dbReference>
<dbReference type="RefSeq" id="WP_045831451.1">
    <property type="nucleotide sequence ID" value="NZ_JZRB01000091.1"/>
</dbReference>
<name>A0A0F3K0W9_9GAMM</name>
<proteinExistence type="predicted"/>
<dbReference type="Pfam" id="PF21078">
    <property type="entry name" value="GDH_HM3"/>
    <property type="match status" value="1"/>
</dbReference>
<dbReference type="InterPro" id="IPR024727">
    <property type="entry name" value="NAD_Glu_DH_N_ACT1"/>
</dbReference>
<dbReference type="GO" id="GO:0004069">
    <property type="term" value="F:L-aspartate:2-oxoglutarate aminotransferase activity"/>
    <property type="evidence" value="ECO:0007669"/>
    <property type="project" value="InterPro"/>
</dbReference>
<evidence type="ECO:0000313" key="6">
    <source>
        <dbReference type="Proteomes" id="UP000033651"/>
    </source>
</evidence>
<dbReference type="Pfam" id="PF05088">
    <property type="entry name" value="Bac_GDH_CD"/>
    <property type="match status" value="1"/>
</dbReference>
<accession>A0A0F3K0W9</accession>